<evidence type="ECO:0000256" key="1">
    <source>
        <dbReference type="ARBA" id="ARBA00001947"/>
    </source>
</evidence>
<dbReference type="SUPFAM" id="SSF55486">
    <property type="entry name" value="Metalloproteases ('zincins'), catalytic domain"/>
    <property type="match status" value="1"/>
</dbReference>
<dbReference type="Pfam" id="PF01431">
    <property type="entry name" value="Peptidase_M13"/>
    <property type="match status" value="1"/>
</dbReference>
<dbReference type="PROSITE" id="PS51885">
    <property type="entry name" value="NEPRILYSIN"/>
    <property type="match status" value="1"/>
</dbReference>
<dbReference type="Gene3D" id="3.40.390.10">
    <property type="entry name" value="Collagenase (Catalytic Domain)"/>
    <property type="match status" value="1"/>
</dbReference>
<reference evidence="11" key="1">
    <citation type="submission" date="2022-08" db="UniProtKB">
        <authorList>
            <consortium name="EnsemblMetazoa"/>
        </authorList>
    </citation>
    <scope>IDENTIFICATION</scope>
    <source>
        <strain evidence="11">05x7-T-G4-1.051#20</strain>
    </source>
</reference>
<protein>
    <recommendedName>
        <fullName evidence="13">Endothelin-converting enzyme 1</fullName>
    </recommendedName>
</protein>
<keyword evidence="5" id="KW-0862">Zinc</keyword>
<dbReference type="Gene3D" id="1.10.1380.10">
    <property type="entry name" value="Neutral endopeptidase , domain2"/>
    <property type="match status" value="1"/>
</dbReference>
<evidence type="ECO:0000259" key="9">
    <source>
        <dbReference type="Pfam" id="PF01431"/>
    </source>
</evidence>
<comment type="cofactor">
    <cofactor evidence="1">
        <name>Zn(2+)</name>
        <dbReference type="ChEBI" id="CHEBI:29105"/>
    </cofactor>
</comment>
<keyword evidence="6" id="KW-0482">Metalloprotease</keyword>
<evidence type="ECO:0000256" key="3">
    <source>
        <dbReference type="ARBA" id="ARBA00022723"/>
    </source>
</evidence>
<evidence type="ECO:0000256" key="7">
    <source>
        <dbReference type="SAM" id="MobiDB-lite"/>
    </source>
</evidence>
<feature type="transmembrane region" description="Helical" evidence="8">
    <location>
        <begin position="120"/>
        <end position="140"/>
    </location>
</feature>
<dbReference type="InterPro" id="IPR024079">
    <property type="entry name" value="MetalloPept_cat_dom_sf"/>
</dbReference>
<keyword evidence="4" id="KW-0378">Hydrolase</keyword>
<dbReference type="InterPro" id="IPR042089">
    <property type="entry name" value="Peptidase_M13_dom_2"/>
</dbReference>
<dbReference type="Proteomes" id="UP000005408">
    <property type="component" value="Unassembled WGS sequence"/>
</dbReference>
<dbReference type="GO" id="GO:0046872">
    <property type="term" value="F:metal ion binding"/>
    <property type="evidence" value="ECO:0007669"/>
    <property type="project" value="UniProtKB-KW"/>
</dbReference>
<dbReference type="InterPro" id="IPR018497">
    <property type="entry name" value="Peptidase_M13_C"/>
</dbReference>
<name>A0A8W8I3F1_MAGGI</name>
<dbReference type="GO" id="GO:0004222">
    <property type="term" value="F:metalloendopeptidase activity"/>
    <property type="evidence" value="ECO:0007669"/>
    <property type="project" value="InterPro"/>
</dbReference>
<keyword evidence="2" id="KW-0645">Protease</keyword>
<dbReference type="GO" id="GO:0005886">
    <property type="term" value="C:plasma membrane"/>
    <property type="evidence" value="ECO:0007669"/>
    <property type="project" value="TreeGrafter"/>
</dbReference>
<keyword evidence="3" id="KW-0479">Metal-binding</keyword>
<dbReference type="PANTHER" id="PTHR11733:SF241">
    <property type="entry name" value="GH26575P-RELATED"/>
    <property type="match status" value="1"/>
</dbReference>
<dbReference type="InterPro" id="IPR000718">
    <property type="entry name" value="Peptidase_M13"/>
</dbReference>
<keyword evidence="8" id="KW-0472">Membrane</keyword>
<evidence type="ECO:0000313" key="11">
    <source>
        <dbReference type="EnsemblMetazoa" id="G1240.1:cds"/>
    </source>
</evidence>
<dbReference type="Pfam" id="PF05649">
    <property type="entry name" value="Peptidase_M13_N"/>
    <property type="match status" value="1"/>
</dbReference>
<feature type="region of interest" description="Disordered" evidence="7">
    <location>
        <begin position="82"/>
        <end position="103"/>
    </location>
</feature>
<evidence type="ECO:0000259" key="10">
    <source>
        <dbReference type="Pfam" id="PF05649"/>
    </source>
</evidence>
<dbReference type="PANTHER" id="PTHR11733">
    <property type="entry name" value="ZINC METALLOPROTEASE FAMILY M13 NEPRILYSIN-RELATED"/>
    <property type="match status" value="1"/>
</dbReference>
<evidence type="ECO:0000256" key="4">
    <source>
        <dbReference type="ARBA" id="ARBA00022801"/>
    </source>
</evidence>
<evidence type="ECO:0000313" key="12">
    <source>
        <dbReference type="Proteomes" id="UP000005408"/>
    </source>
</evidence>
<organism evidence="11 12">
    <name type="scientific">Magallana gigas</name>
    <name type="common">Pacific oyster</name>
    <name type="synonym">Crassostrea gigas</name>
    <dbReference type="NCBI Taxonomy" id="29159"/>
    <lineage>
        <taxon>Eukaryota</taxon>
        <taxon>Metazoa</taxon>
        <taxon>Spiralia</taxon>
        <taxon>Lophotrochozoa</taxon>
        <taxon>Mollusca</taxon>
        <taxon>Bivalvia</taxon>
        <taxon>Autobranchia</taxon>
        <taxon>Pteriomorphia</taxon>
        <taxon>Ostreida</taxon>
        <taxon>Ostreoidea</taxon>
        <taxon>Ostreidae</taxon>
        <taxon>Magallana</taxon>
    </lineage>
</organism>
<feature type="domain" description="Peptidase M13 N-terminal" evidence="10">
    <location>
        <begin position="202"/>
        <end position="540"/>
    </location>
</feature>
<evidence type="ECO:0000256" key="2">
    <source>
        <dbReference type="ARBA" id="ARBA00022670"/>
    </source>
</evidence>
<dbReference type="InterPro" id="IPR008753">
    <property type="entry name" value="Peptidase_M13_N"/>
</dbReference>
<evidence type="ECO:0000256" key="6">
    <source>
        <dbReference type="ARBA" id="ARBA00023049"/>
    </source>
</evidence>
<evidence type="ECO:0000256" key="5">
    <source>
        <dbReference type="ARBA" id="ARBA00022833"/>
    </source>
</evidence>
<dbReference type="EnsemblMetazoa" id="G1240.1">
    <property type="protein sequence ID" value="G1240.1:cds"/>
    <property type="gene ID" value="G1240"/>
</dbReference>
<dbReference type="GO" id="GO:0016485">
    <property type="term" value="P:protein processing"/>
    <property type="evidence" value="ECO:0007669"/>
    <property type="project" value="TreeGrafter"/>
</dbReference>
<accession>A0A8W8I3F1</accession>
<evidence type="ECO:0000256" key="8">
    <source>
        <dbReference type="SAM" id="Phobius"/>
    </source>
</evidence>
<feature type="domain" description="Peptidase M13 C-terminal" evidence="9">
    <location>
        <begin position="655"/>
        <end position="855"/>
    </location>
</feature>
<keyword evidence="8" id="KW-0812">Transmembrane</keyword>
<sequence length="858" mass="97838">MRFIDRQADVSTSIIRTHFMSLLRQNLKTEKQILLEFETVSLMTLTMSVESPDSGKYVVYTVTSDESSTDLEDGGHVNFKDTEMDSLNSKPSPSRRPLRSFSSDSSKWSAYWSTREKCCCLWNVAFVLATSVLIFVVVYITKNGANNGSPDANYTWNPSGTYFVSTMTPVGPESDISKICYTPDCVRLSAEVRSRMNTSANPCEDFYEYACGGYQAPLTWTTPRVREVPDAVTQYYRSKIIDKLSATVKRFDANDVKLAKRAFQSCVTAPERNIQHHFENLVDSFEREQTDGNLGPSHSLTKLLAHAVKYYGVSPLFKVIRLEKDKFAIINRFSDQRISDLSKGDHKISSFRHLSPLDFYYLTPQDTKIIAYRNYVRNIVKLVFGNGTSSFAVAYLRLTVNDVLDFEMRLNQAMFAPSAVSTLNNILNCSQKYTIGELTRSYSGYKIDWRTFFTILLDRNVSDNFEICYSDISYDVTDILYDTQINIIKNFVKLHIILNSDILLAHRILLDPFREDNSIHGRSLTKESKCFACLQNILPLSTIFKSQEDVFFSRNSSMAFSELKKSLIKIIDNMYWIPFRQRRALIAYANEAGILFKTDSRYNIYGDTVYSALLNNTDFYPIVFGAIRQKYRYQMDGYIISPLFMNTISDYNDWKQNIIISPIANRSPVFYHFASNALLFGSTGAFIAQILARVFDIDVILSHYLNGIIDQEVVFTFAHHFQCLVETFTKYTITDAGGGVHQVNGALTKGENFRDTLALQIAYDAFLSNINWKDKYRLPALPLTENQLFFVALTQTYCESIGPRGIDHFYIHVNNGNTMSLPRNVRVKGMLSNFGSFSKDFNCPVGAAMNPVDKCVMF</sequence>
<evidence type="ECO:0008006" key="13">
    <source>
        <dbReference type="Google" id="ProtNLM"/>
    </source>
</evidence>
<dbReference type="AlphaFoldDB" id="A0A8W8I3F1"/>
<keyword evidence="12" id="KW-1185">Reference proteome</keyword>
<keyword evidence="8" id="KW-1133">Transmembrane helix</keyword>
<proteinExistence type="predicted"/>